<dbReference type="EMBL" id="LR798372">
    <property type="protein sequence ID" value="CAB5227419.1"/>
    <property type="molecule type" value="Genomic_DNA"/>
</dbReference>
<protein>
    <submittedName>
        <fullName evidence="4">Uncharacterized protein</fullName>
    </submittedName>
</protein>
<dbReference type="EMBL" id="LR797370">
    <property type="protein sequence ID" value="CAB4210882.1"/>
    <property type="molecule type" value="Genomic_DNA"/>
</dbReference>
<evidence type="ECO:0000313" key="4">
    <source>
        <dbReference type="EMBL" id="CAB4210882.1"/>
    </source>
</evidence>
<proteinExistence type="predicted"/>
<evidence type="ECO:0000313" key="2">
    <source>
        <dbReference type="EMBL" id="CAB4181112.1"/>
    </source>
</evidence>
<organism evidence="4">
    <name type="scientific">uncultured Caudovirales phage</name>
    <dbReference type="NCBI Taxonomy" id="2100421"/>
    <lineage>
        <taxon>Viruses</taxon>
        <taxon>Duplodnaviria</taxon>
        <taxon>Heunggongvirae</taxon>
        <taxon>Uroviricota</taxon>
        <taxon>Caudoviricetes</taxon>
        <taxon>Peduoviridae</taxon>
        <taxon>Maltschvirus</taxon>
        <taxon>Maltschvirus maltsch</taxon>
    </lineage>
</organism>
<dbReference type="EMBL" id="LR797263">
    <property type="protein sequence ID" value="CAB4198717.1"/>
    <property type="molecule type" value="Genomic_DNA"/>
</dbReference>
<dbReference type="EMBL" id="LR797011">
    <property type="protein sequence ID" value="CAB4181112.1"/>
    <property type="molecule type" value="Genomic_DNA"/>
</dbReference>
<dbReference type="InterPro" id="IPR036388">
    <property type="entry name" value="WH-like_DNA-bd_sf"/>
</dbReference>
<dbReference type="Gene3D" id="1.10.10.10">
    <property type="entry name" value="Winged helix-like DNA-binding domain superfamily/Winged helix DNA-binding domain"/>
    <property type="match status" value="1"/>
</dbReference>
<dbReference type="InterPro" id="IPR036390">
    <property type="entry name" value="WH_DNA-bd_sf"/>
</dbReference>
<evidence type="ECO:0000313" key="3">
    <source>
        <dbReference type="EMBL" id="CAB4198717.1"/>
    </source>
</evidence>
<sequence>MSVDQLSLEAYLTRVMPAMTKREDEVLQALRELGSGNAYQVQQKLGYHNINMVAPRLTGLFKKGIIEVDRIENNEYGNRSHVYKVNKYWN</sequence>
<dbReference type="EMBL" id="LR796938">
    <property type="protein sequence ID" value="CAB4176634.1"/>
    <property type="molecule type" value="Genomic_DNA"/>
</dbReference>
<evidence type="ECO:0000313" key="1">
    <source>
        <dbReference type="EMBL" id="CAB4176634.1"/>
    </source>
</evidence>
<dbReference type="SUPFAM" id="SSF46785">
    <property type="entry name" value="Winged helix' DNA-binding domain"/>
    <property type="match status" value="1"/>
</dbReference>
<gene>
    <name evidence="2" type="ORF">UFOVP1075_16</name>
    <name evidence="3" type="ORF">UFOVP1312_8</name>
    <name evidence="4" type="ORF">UFOVP1426_50</name>
    <name evidence="5" type="ORF">UFOVP1522_37</name>
    <name evidence="1" type="ORF">UFOVP989_50</name>
</gene>
<name>A0A6J5SAT9_9CAUD</name>
<accession>A0A6J5SAT9</accession>
<reference evidence="4" key="1">
    <citation type="submission" date="2020-05" db="EMBL/GenBank/DDBJ databases">
        <authorList>
            <person name="Chiriac C."/>
            <person name="Salcher M."/>
            <person name="Ghai R."/>
            <person name="Kavagutti S V."/>
        </authorList>
    </citation>
    <scope>NUCLEOTIDE SEQUENCE</scope>
</reference>
<evidence type="ECO:0000313" key="5">
    <source>
        <dbReference type="EMBL" id="CAB5227419.1"/>
    </source>
</evidence>